<evidence type="ECO:0000256" key="3">
    <source>
        <dbReference type="SAM" id="Phobius"/>
    </source>
</evidence>
<reference evidence="4 5" key="1">
    <citation type="journal article" date="2018" name="Front. Plant Sci.">
        <title>Red Clover (Trifolium pratense) and Zigzag Clover (T. medium) - A Picture of Genomic Similarities and Differences.</title>
        <authorList>
            <person name="Dluhosova J."/>
            <person name="Istvanek J."/>
            <person name="Nedelnik J."/>
            <person name="Repkova J."/>
        </authorList>
    </citation>
    <scope>NUCLEOTIDE SEQUENCE [LARGE SCALE GENOMIC DNA]</scope>
    <source>
        <strain evidence="5">cv. 10/8</strain>
        <tissue evidence="4">Leaf</tissue>
    </source>
</reference>
<protein>
    <submittedName>
        <fullName evidence="4">Phospholipid-transporting ATPase 3-like</fullName>
    </submittedName>
</protein>
<dbReference type="GO" id="GO:0140326">
    <property type="term" value="F:ATPase-coupled intramembrane lipid transporter activity"/>
    <property type="evidence" value="ECO:0007669"/>
    <property type="project" value="TreeGrafter"/>
</dbReference>
<evidence type="ECO:0000313" key="4">
    <source>
        <dbReference type="EMBL" id="MCH99861.1"/>
    </source>
</evidence>
<dbReference type="GO" id="GO:0005886">
    <property type="term" value="C:plasma membrane"/>
    <property type="evidence" value="ECO:0007669"/>
    <property type="project" value="TreeGrafter"/>
</dbReference>
<proteinExistence type="predicted"/>
<accession>A0A392NKD3</accession>
<dbReference type="PANTHER" id="PTHR24092:SF180">
    <property type="entry name" value="PHOSPHOLIPID-TRANSPORTING ATPASE DNF1-RELATED"/>
    <property type="match status" value="1"/>
</dbReference>
<feature type="transmembrane region" description="Helical" evidence="3">
    <location>
        <begin position="36"/>
        <end position="65"/>
    </location>
</feature>
<comment type="subcellular location">
    <subcellularLocation>
        <location evidence="1">Endomembrane system</location>
    </subcellularLocation>
</comment>
<dbReference type="EMBL" id="LXQA010041571">
    <property type="protein sequence ID" value="MCH99861.1"/>
    <property type="molecule type" value="Genomic_DNA"/>
</dbReference>
<dbReference type="SUPFAM" id="SSF81665">
    <property type="entry name" value="Calcium ATPase, transmembrane domain M"/>
    <property type="match status" value="1"/>
</dbReference>
<dbReference type="GO" id="GO:0048194">
    <property type="term" value="P:Golgi vesicle budding"/>
    <property type="evidence" value="ECO:0007669"/>
    <property type="project" value="TreeGrafter"/>
</dbReference>
<dbReference type="GO" id="GO:0000139">
    <property type="term" value="C:Golgi membrane"/>
    <property type="evidence" value="ECO:0007669"/>
    <property type="project" value="GOC"/>
</dbReference>
<feature type="non-terminal residue" evidence="4">
    <location>
        <position position="112"/>
    </location>
</feature>
<keyword evidence="3" id="KW-0472">Membrane</keyword>
<dbReference type="AlphaFoldDB" id="A0A392NKD3"/>
<dbReference type="InterPro" id="IPR023298">
    <property type="entry name" value="ATPase_P-typ_TM_dom_sf"/>
</dbReference>
<dbReference type="GO" id="GO:0005802">
    <property type="term" value="C:trans-Golgi network"/>
    <property type="evidence" value="ECO:0007669"/>
    <property type="project" value="TreeGrafter"/>
</dbReference>
<keyword evidence="3" id="KW-1133">Transmembrane helix</keyword>
<evidence type="ECO:0000256" key="2">
    <source>
        <dbReference type="ARBA" id="ARBA00022448"/>
    </source>
</evidence>
<evidence type="ECO:0000313" key="5">
    <source>
        <dbReference type="Proteomes" id="UP000265520"/>
    </source>
</evidence>
<keyword evidence="5" id="KW-1185">Reference proteome</keyword>
<sequence length="112" mass="12839">MFINCYNDIWNTFQVMMNAMNVPSKRSTLERKLDKLILTLFATLFTMCFIGAVGSSIFVNTKYFYLHLDSPEEDGLAQFNPGNRIGVFLLTMFTLITLYSTIIPISLYVSIE</sequence>
<keyword evidence="2" id="KW-0813">Transport</keyword>
<name>A0A392NKD3_9FABA</name>
<dbReference type="GO" id="GO:0045332">
    <property type="term" value="P:phospholipid translocation"/>
    <property type="evidence" value="ECO:0007669"/>
    <property type="project" value="TreeGrafter"/>
</dbReference>
<dbReference type="Proteomes" id="UP000265520">
    <property type="component" value="Unassembled WGS sequence"/>
</dbReference>
<dbReference type="PANTHER" id="PTHR24092">
    <property type="entry name" value="PROBABLE PHOSPHOLIPID-TRANSPORTING ATPASE"/>
    <property type="match status" value="1"/>
</dbReference>
<keyword evidence="3" id="KW-0812">Transmembrane</keyword>
<feature type="transmembrane region" description="Helical" evidence="3">
    <location>
        <begin position="85"/>
        <end position="109"/>
    </location>
</feature>
<comment type="caution">
    <text evidence="4">The sequence shown here is derived from an EMBL/GenBank/DDBJ whole genome shotgun (WGS) entry which is preliminary data.</text>
</comment>
<evidence type="ECO:0000256" key="1">
    <source>
        <dbReference type="ARBA" id="ARBA00004308"/>
    </source>
</evidence>
<organism evidence="4 5">
    <name type="scientific">Trifolium medium</name>
    <dbReference type="NCBI Taxonomy" id="97028"/>
    <lineage>
        <taxon>Eukaryota</taxon>
        <taxon>Viridiplantae</taxon>
        <taxon>Streptophyta</taxon>
        <taxon>Embryophyta</taxon>
        <taxon>Tracheophyta</taxon>
        <taxon>Spermatophyta</taxon>
        <taxon>Magnoliopsida</taxon>
        <taxon>eudicotyledons</taxon>
        <taxon>Gunneridae</taxon>
        <taxon>Pentapetalae</taxon>
        <taxon>rosids</taxon>
        <taxon>fabids</taxon>
        <taxon>Fabales</taxon>
        <taxon>Fabaceae</taxon>
        <taxon>Papilionoideae</taxon>
        <taxon>50 kb inversion clade</taxon>
        <taxon>NPAAA clade</taxon>
        <taxon>Hologalegina</taxon>
        <taxon>IRL clade</taxon>
        <taxon>Trifolieae</taxon>
        <taxon>Trifolium</taxon>
    </lineage>
</organism>